<dbReference type="SUPFAM" id="SSF50630">
    <property type="entry name" value="Acid proteases"/>
    <property type="match status" value="1"/>
</dbReference>
<comment type="similarity">
    <text evidence="1 8">Belongs to the peptidase A1 family.</text>
</comment>
<evidence type="ECO:0000256" key="6">
    <source>
        <dbReference type="PIRSR" id="PIRSR601461-1"/>
    </source>
</evidence>
<dbReference type="Proteomes" id="UP000002866">
    <property type="component" value="Chromosome 4"/>
</dbReference>
<dbReference type="OrthoDB" id="771136at2759"/>
<evidence type="ECO:0000256" key="4">
    <source>
        <dbReference type="ARBA" id="ARBA00022750"/>
    </source>
</evidence>
<reference evidence="11 12" key="1">
    <citation type="journal article" date="2011" name="Proc. Natl. Acad. Sci. U.S.A.">
        <title>Evolutionary erosion of yeast sex chromosomes by mating-type switching accidents.</title>
        <authorList>
            <person name="Gordon J.L."/>
            <person name="Armisen D."/>
            <person name="Proux-Wera E."/>
            <person name="Oheigeartaigh S.S."/>
            <person name="Byrne K.P."/>
            <person name="Wolfe K.H."/>
        </authorList>
    </citation>
    <scope>NUCLEOTIDE SEQUENCE [LARGE SCALE GENOMIC DNA]</scope>
    <source>
        <strain evidence="12">ATCC 34711 / CBS 6284 / DSM 70876 / NBRC 10599 / NRRL Y-10934 / UCD 77-7</strain>
    </source>
</reference>
<evidence type="ECO:0000256" key="8">
    <source>
        <dbReference type="RuleBase" id="RU000454"/>
    </source>
</evidence>
<gene>
    <name evidence="11" type="primary">TBLA0D00140</name>
    <name evidence="11" type="ORF">TBLA_0D00140</name>
</gene>
<dbReference type="GO" id="GO:0071944">
    <property type="term" value="C:cell periphery"/>
    <property type="evidence" value="ECO:0007669"/>
    <property type="project" value="UniProtKB-ARBA"/>
</dbReference>
<dbReference type="RefSeq" id="XP_004180043.1">
    <property type="nucleotide sequence ID" value="XM_004179995.1"/>
</dbReference>
<feature type="region of interest" description="Disordered" evidence="9">
    <location>
        <begin position="559"/>
        <end position="583"/>
    </location>
</feature>
<feature type="compositionally biased region" description="Low complexity" evidence="9">
    <location>
        <begin position="560"/>
        <end position="583"/>
    </location>
</feature>
<evidence type="ECO:0000313" key="11">
    <source>
        <dbReference type="EMBL" id="CCH60524.1"/>
    </source>
</evidence>
<keyword evidence="4 8" id="KW-0064">Aspartyl protease</keyword>
<dbReference type="MEROPS" id="A01.030"/>
<feature type="active site" evidence="6">
    <location>
        <position position="367"/>
    </location>
</feature>
<dbReference type="CDD" id="cd05474">
    <property type="entry name" value="SAP_like"/>
    <property type="match status" value="1"/>
</dbReference>
<protein>
    <recommendedName>
        <fullName evidence="10">Peptidase A1 domain-containing protein</fullName>
    </recommendedName>
</protein>
<dbReference type="InParanoid" id="I2H2C2"/>
<dbReference type="InterPro" id="IPR001461">
    <property type="entry name" value="Aspartic_peptidase_A1"/>
</dbReference>
<proteinExistence type="inferred from homology"/>
<dbReference type="OMA" id="TNEPIFP"/>
<dbReference type="GeneID" id="14495628"/>
<dbReference type="GO" id="GO:0004190">
    <property type="term" value="F:aspartic-type endopeptidase activity"/>
    <property type="evidence" value="ECO:0007669"/>
    <property type="project" value="UniProtKB-KW"/>
</dbReference>
<dbReference type="InterPro" id="IPR033876">
    <property type="entry name" value="SAP-like"/>
</dbReference>
<dbReference type="PANTHER" id="PTHR47966">
    <property type="entry name" value="BETA-SITE APP-CLEAVING ENZYME, ISOFORM A-RELATED"/>
    <property type="match status" value="1"/>
</dbReference>
<evidence type="ECO:0000256" key="3">
    <source>
        <dbReference type="ARBA" id="ARBA00022729"/>
    </source>
</evidence>
<keyword evidence="12" id="KW-1185">Reference proteome</keyword>
<dbReference type="Gene3D" id="2.40.70.10">
    <property type="entry name" value="Acid Proteases"/>
    <property type="match status" value="2"/>
</dbReference>
<evidence type="ECO:0000256" key="2">
    <source>
        <dbReference type="ARBA" id="ARBA00022670"/>
    </source>
</evidence>
<dbReference type="GO" id="GO:0006508">
    <property type="term" value="P:proteolysis"/>
    <property type="evidence" value="ECO:0007669"/>
    <property type="project" value="UniProtKB-KW"/>
</dbReference>
<dbReference type="FunFam" id="2.40.70.10:FF:000023">
    <property type="entry name" value="Aspartic protease"/>
    <property type="match status" value="1"/>
</dbReference>
<feature type="active site" evidence="6">
    <location>
        <position position="97"/>
    </location>
</feature>
<evidence type="ECO:0000256" key="9">
    <source>
        <dbReference type="SAM" id="MobiDB-lite"/>
    </source>
</evidence>
<keyword evidence="2 8" id="KW-0645">Protease</keyword>
<dbReference type="Pfam" id="PF00026">
    <property type="entry name" value="Asp"/>
    <property type="match status" value="1"/>
</dbReference>
<dbReference type="PROSITE" id="PS00141">
    <property type="entry name" value="ASP_PROTEASE"/>
    <property type="match status" value="2"/>
</dbReference>
<dbReference type="AlphaFoldDB" id="I2H2C2"/>
<dbReference type="eggNOG" id="KOG1339">
    <property type="taxonomic scope" value="Eukaryota"/>
</dbReference>
<dbReference type="PRINTS" id="PR00792">
    <property type="entry name" value="PEPSIN"/>
</dbReference>
<evidence type="ECO:0000259" key="10">
    <source>
        <dbReference type="PROSITE" id="PS51767"/>
    </source>
</evidence>
<feature type="disulfide bond" evidence="7">
    <location>
        <begin position="402"/>
        <end position="436"/>
    </location>
</feature>
<accession>I2H2C2</accession>
<keyword evidence="7" id="KW-1015">Disulfide bond</keyword>
<organism evidence="11 12">
    <name type="scientific">Henningerozyma blattae (strain ATCC 34711 / CBS 6284 / DSM 70876 / NBRC 10599 / NRRL Y-10934 / UCD 77-7)</name>
    <name type="common">Yeast</name>
    <name type="synonym">Tetrapisispora blattae</name>
    <dbReference type="NCBI Taxonomy" id="1071380"/>
    <lineage>
        <taxon>Eukaryota</taxon>
        <taxon>Fungi</taxon>
        <taxon>Dikarya</taxon>
        <taxon>Ascomycota</taxon>
        <taxon>Saccharomycotina</taxon>
        <taxon>Saccharomycetes</taxon>
        <taxon>Saccharomycetales</taxon>
        <taxon>Saccharomycetaceae</taxon>
        <taxon>Henningerozyma</taxon>
    </lineage>
</organism>
<dbReference type="PROSITE" id="PS51257">
    <property type="entry name" value="PROKAR_LIPOPROTEIN"/>
    <property type="match status" value="1"/>
</dbReference>
<dbReference type="InterPro" id="IPR021109">
    <property type="entry name" value="Peptidase_aspartic_dom_sf"/>
</dbReference>
<dbReference type="InterPro" id="IPR033121">
    <property type="entry name" value="PEPTIDASE_A1"/>
</dbReference>
<keyword evidence="5 8" id="KW-0378">Hydrolase</keyword>
<sequence>MKKESFITLPYLLSTVACFENNDAFQDKVLRLDINKFYGDSKFNLGSEIDEDISTPSARLVKREDGHEIIEIQNQQAFYSVDLMLGTPPQKVTVLVDTGSSDLWVTGNNNPYCIDGTSSKAVSSNIEDDSQTKNPISKVVGTTINKIRKYFSHNLPDLSFLEDSGSGKYNSSQLKDVTPQDAHIDCSTYGTFDPSKSSTFVSNDTNFMIRYGDRTFASGTWGRDSIEFSDHLNLTDFSFGVADLTNSTISVLGMGLPRLEVTYSGLSLDRSPYTYANFPMALKQSGLIDRMVYSLYLNKAGASTGSVLFGAVDHSKYHGSLNTIPLISLSGSGIPIAFNVALQGLGMSSDSQGTQTFLSTPLPALLDSGTTMTYLPDALVATVASTLGASFDEAQGLYLLDCPSGSDDREFNFDFGGFQISVPLSNFILEALPDVCVLTLFESHAERAILGDSFLTEAYVVYDLENLEISMAQARYDDDNDSDIEKYNADNKVLLEVVTSNIPSANQAPGYSSTLINRSTIQPSGNMYAVSNATATGGPSAGNATQSSTYSNVATTNDVSSTSSIQSQATATTGSTSSTSRSRGLANNLVPNCYTIATAFNLLLLLL</sequence>
<dbReference type="EMBL" id="HE806319">
    <property type="protein sequence ID" value="CCH60524.1"/>
    <property type="molecule type" value="Genomic_DNA"/>
</dbReference>
<evidence type="ECO:0000256" key="7">
    <source>
        <dbReference type="PIRSR" id="PIRSR601461-2"/>
    </source>
</evidence>
<dbReference type="InterPro" id="IPR001969">
    <property type="entry name" value="Aspartic_peptidase_AS"/>
</dbReference>
<name>I2H2C2_HENB6</name>
<keyword evidence="3" id="KW-0732">Signal</keyword>
<dbReference type="PANTHER" id="PTHR47966:SF65">
    <property type="entry name" value="ASPARTIC-TYPE ENDOPEPTIDASE"/>
    <property type="match status" value="1"/>
</dbReference>
<dbReference type="HOGENOM" id="CLU_013253_9_1_1"/>
<feature type="domain" description="Peptidase A1" evidence="10">
    <location>
        <begin position="79"/>
        <end position="472"/>
    </location>
</feature>
<evidence type="ECO:0000313" key="12">
    <source>
        <dbReference type="Proteomes" id="UP000002866"/>
    </source>
</evidence>
<evidence type="ECO:0000256" key="1">
    <source>
        <dbReference type="ARBA" id="ARBA00007447"/>
    </source>
</evidence>
<dbReference type="KEGG" id="tbl:TBLA_0D00140"/>
<evidence type="ECO:0000256" key="5">
    <source>
        <dbReference type="ARBA" id="ARBA00022801"/>
    </source>
</evidence>
<dbReference type="PROSITE" id="PS51767">
    <property type="entry name" value="PEPTIDASE_A1"/>
    <property type="match status" value="1"/>
</dbReference>